<proteinExistence type="predicted"/>
<protein>
    <submittedName>
        <fullName evidence="2">Uncharacterized protein</fullName>
    </submittedName>
</protein>
<name>A0A1Q9H9V8_9VIBR</name>
<feature type="transmembrane region" description="Helical" evidence="1">
    <location>
        <begin position="50"/>
        <end position="69"/>
    </location>
</feature>
<sequence length="195" mass="22539">MKLSDEIKLYILSLALLFLIVFCITVDLNFIVTLVQGNSVDWMLVLKDNWLAICMIVFMGYCASIGFHFEHRLKGDAGDSLRITKCKSENYEHLTFLATYIIPFFGFSFSETGRLVAYLILLIIIGIIFVKTDKYYANPTLAIFGYKLYRTTLSDAQHLYEDVVVITKSDLRENQKVNYKYLSNNVFFVRKITSE</sequence>
<feature type="transmembrane region" description="Helical" evidence="1">
    <location>
        <begin position="115"/>
        <end position="132"/>
    </location>
</feature>
<dbReference type="InterPro" id="IPR048118">
    <property type="entry name" value="KwaA"/>
</dbReference>
<accession>A0A1Q9H9V8</accession>
<gene>
    <name evidence="2" type="ORF">BIY22_13315</name>
</gene>
<dbReference type="OrthoDB" id="1100556at2"/>
<evidence type="ECO:0000313" key="3">
    <source>
        <dbReference type="Proteomes" id="UP000186313"/>
    </source>
</evidence>
<dbReference type="NCBIfam" id="NF041622">
    <property type="entry name" value="KwaA"/>
    <property type="match status" value="1"/>
</dbReference>
<keyword evidence="1" id="KW-1133">Transmembrane helix</keyword>
<dbReference type="RefSeq" id="WP_075710808.1">
    <property type="nucleotide sequence ID" value="NZ_MJMJ01000045.1"/>
</dbReference>
<dbReference type="STRING" id="1381081.BIY22_13315"/>
<dbReference type="AlphaFoldDB" id="A0A1Q9H9V8"/>
<keyword evidence="1" id="KW-0812">Transmembrane</keyword>
<evidence type="ECO:0000256" key="1">
    <source>
        <dbReference type="SAM" id="Phobius"/>
    </source>
</evidence>
<organism evidence="2 3">
    <name type="scientific">Vibrio panuliri</name>
    <dbReference type="NCBI Taxonomy" id="1381081"/>
    <lineage>
        <taxon>Bacteria</taxon>
        <taxon>Pseudomonadati</taxon>
        <taxon>Pseudomonadota</taxon>
        <taxon>Gammaproteobacteria</taxon>
        <taxon>Vibrionales</taxon>
        <taxon>Vibrionaceae</taxon>
        <taxon>Vibrio</taxon>
    </lineage>
</organism>
<evidence type="ECO:0000313" key="2">
    <source>
        <dbReference type="EMBL" id="OLQ85860.1"/>
    </source>
</evidence>
<comment type="caution">
    <text evidence="2">The sequence shown here is derived from an EMBL/GenBank/DDBJ whole genome shotgun (WGS) entry which is preliminary data.</text>
</comment>
<dbReference type="EMBL" id="MJMJ01000045">
    <property type="protein sequence ID" value="OLQ85860.1"/>
    <property type="molecule type" value="Genomic_DNA"/>
</dbReference>
<dbReference type="Proteomes" id="UP000186313">
    <property type="component" value="Unassembled WGS sequence"/>
</dbReference>
<keyword evidence="1" id="KW-0472">Membrane</keyword>
<feature type="transmembrane region" description="Helical" evidence="1">
    <location>
        <begin position="90"/>
        <end position="109"/>
    </location>
</feature>
<reference evidence="2 3" key="1">
    <citation type="submission" date="2016-09" db="EMBL/GenBank/DDBJ databases">
        <title>Genomic Taxonomy of the Vibrionaceae.</title>
        <authorList>
            <person name="Gonzalez-Castillo A."/>
            <person name="Gomez-Gil B."/>
            <person name="Enciso-Ibarra K."/>
        </authorList>
    </citation>
    <scope>NUCLEOTIDE SEQUENCE [LARGE SCALE GENOMIC DNA]</scope>
    <source>
        <strain evidence="2 3">CAIM 703</strain>
    </source>
</reference>
<feature type="transmembrane region" description="Helical" evidence="1">
    <location>
        <begin position="9"/>
        <end position="30"/>
    </location>
</feature>